<dbReference type="AlphaFoldDB" id="A0AA42J217"/>
<comment type="caution">
    <text evidence="2">The sequence shown here is derived from an EMBL/GenBank/DDBJ whole genome shotgun (WGS) entry which is preliminary data.</text>
</comment>
<dbReference type="Proteomes" id="UP001169242">
    <property type="component" value="Unassembled WGS sequence"/>
</dbReference>
<accession>A0AA42J217</accession>
<name>A0AA42J217_9FIRM</name>
<dbReference type="PANTHER" id="PTHR34351">
    <property type="entry name" value="SLR1927 PROTEIN-RELATED"/>
    <property type="match status" value="1"/>
</dbReference>
<evidence type="ECO:0000259" key="1">
    <source>
        <dbReference type="Pfam" id="PF01882"/>
    </source>
</evidence>
<evidence type="ECO:0000313" key="3">
    <source>
        <dbReference type="Proteomes" id="UP001169242"/>
    </source>
</evidence>
<dbReference type="PANTHER" id="PTHR34351:SF2">
    <property type="entry name" value="DUF58 DOMAIN-CONTAINING PROTEIN"/>
    <property type="match status" value="1"/>
</dbReference>
<dbReference type="RefSeq" id="WP_198524951.1">
    <property type="nucleotide sequence ID" value="NZ_JAQIFT010000051.1"/>
</dbReference>
<dbReference type="InterPro" id="IPR002881">
    <property type="entry name" value="DUF58"/>
</dbReference>
<dbReference type="Pfam" id="PF01882">
    <property type="entry name" value="DUF58"/>
    <property type="match status" value="1"/>
</dbReference>
<keyword evidence="3" id="KW-1185">Reference proteome</keyword>
<feature type="domain" description="DUF58" evidence="1">
    <location>
        <begin position="132"/>
        <end position="205"/>
    </location>
</feature>
<reference evidence="2" key="1">
    <citation type="journal article" date="2023" name="Int. J. Syst. Evol. Microbiol.">
        <title>&lt;i&gt;Holtiella tumoricola&lt;/i&gt; gen. nov. sp. nov., isolated from a human clinical sample.</title>
        <authorList>
            <person name="Allen-Vercoe E."/>
            <person name="Daigneault M.C."/>
            <person name="Vancuren S.J."/>
            <person name="Cochrane K."/>
            <person name="O'Neal L.L."/>
            <person name="Sankaranarayanan K."/>
            <person name="Lawson P.A."/>
        </authorList>
    </citation>
    <scope>NUCLEOTIDE SEQUENCE</scope>
    <source>
        <strain evidence="2">CC70A</strain>
    </source>
</reference>
<organism evidence="2 3">
    <name type="scientific">Holtiella tumoricola</name>
    <dbReference type="NCBI Taxonomy" id="3018743"/>
    <lineage>
        <taxon>Bacteria</taxon>
        <taxon>Bacillati</taxon>
        <taxon>Bacillota</taxon>
        <taxon>Clostridia</taxon>
        <taxon>Lachnospirales</taxon>
        <taxon>Cellulosilyticaceae</taxon>
        <taxon>Holtiella</taxon>
    </lineage>
</organism>
<sequence>MTKGERIQFNFSTSNETSLFYPNLEVEFYGIDSILIKYFETKRMCVPAKSKKTFRYEIECKYRGCYEIGVHKVYITDFLGIFRMPYKVMEPKEVTVYPKIVVLEKLPIYPNAEEESEMIINGIKSGGGLISDVREYAYGDSMHKVHWKLSAKEQKLMVKSEDATAIAKVYVVLDLVPQGYLEIEAQTILEDKLVECAVAVLYYCLNQEIPTTFCYFQKELRIHKGKDLAYFYELYELLFKMKFQSQVPIDKVFEMIPELEVCRSYWIGITSDLNYELYDQVNRCISEDKQVILIYVNPEQVGGIVNDEKNVISEALIRLGAIYYEINIDDELNQVLNS</sequence>
<gene>
    <name evidence="2" type="ORF">PBV87_14385</name>
</gene>
<dbReference type="EMBL" id="JAQIFT010000051">
    <property type="protein sequence ID" value="MDA3732678.1"/>
    <property type="molecule type" value="Genomic_DNA"/>
</dbReference>
<proteinExistence type="predicted"/>
<evidence type="ECO:0000313" key="2">
    <source>
        <dbReference type="EMBL" id="MDA3732678.1"/>
    </source>
</evidence>
<protein>
    <submittedName>
        <fullName evidence="2">DUF58 domain-containing protein</fullName>
    </submittedName>
</protein>